<dbReference type="SUPFAM" id="SSF69065">
    <property type="entry name" value="RNase III domain-like"/>
    <property type="match status" value="1"/>
</dbReference>
<dbReference type="EMBL" id="CP106753">
    <property type="protein sequence ID" value="UXY13772.1"/>
    <property type="molecule type" value="Genomic_DNA"/>
</dbReference>
<dbReference type="GO" id="GO:0004525">
    <property type="term" value="F:ribonuclease III activity"/>
    <property type="evidence" value="ECO:0007669"/>
    <property type="project" value="UniProtKB-EC"/>
</dbReference>
<evidence type="ECO:0000313" key="12">
    <source>
        <dbReference type="Proteomes" id="UP001061302"/>
    </source>
</evidence>
<feature type="domain" description="RNase III" evidence="10">
    <location>
        <begin position="7"/>
        <end position="129"/>
    </location>
</feature>
<gene>
    <name evidence="8 11" type="primary">rnc</name>
    <name evidence="11" type="ORF">N8I74_10610</name>
</gene>
<evidence type="ECO:0000259" key="9">
    <source>
        <dbReference type="PROSITE" id="PS50137"/>
    </source>
</evidence>
<dbReference type="Proteomes" id="UP001061302">
    <property type="component" value="Chromosome"/>
</dbReference>
<dbReference type="PANTHER" id="PTHR11207:SF0">
    <property type="entry name" value="RIBONUCLEASE 3"/>
    <property type="match status" value="1"/>
</dbReference>
<dbReference type="InterPro" id="IPR011907">
    <property type="entry name" value="RNase_III"/>
</dbReference>
<keyword evidence="4 8" id="KW-0540">Nuclease</keyword>
<evidence type="ECO:0000256" key="3">
    <source>
        <dbReference type="ARBA" id="ARBA00022664"/>
    </source>
</evidence>
<protein>
    <recommendedName>
        <fullName evidence="8">Ribonuclease 3</fullName>
        <ecNumber evidence="8">3.1.26.3</ecNumber>
    </recommendedName>
    <alternativeName>
        <fullName evidence="8">Ribonuclease III</fullName>
        <shortName evidence="8">RNase III</shortName>
    </alternativeName>
</protein>
<keyword evidence="8" id="KW-0460">Magnesium</keyword>
<keyword evidence="8" id="KW-0698">rRNA processing</keyword>
<keyword evidence="7 8" id="KW-0694">RNA-binding</keyword>
<dbReference type="PROSITE" id="PS50137">
    <property type="entry name" value="DS_RBD"/>
    <property type="match status" value="1"/>
</dbReference>
<feature type="binding site" evidence="8">
    <location>
        <position position="42"/>
    </location>
    <ligand>
        <name>Mg(2+)</name>
        <dbReference type="ChEBI" id="CHEBI:18420"/>
    </ligand>
</feature>
<dbReference type="EC" id="3.1.26.3" evidence="8"/>
<evidence type="ECO:0000256" key="6">
    <source>
        <dbReference type="ARBA" id="ARBA00022801"/>
    </source>
</evidence>
<dbReference type="SMART" id="SM00358">
    <property type="entry name" value="DSRM"/>
    <property type="match status" value="1"/>
</dbReference>
<dbReference type="HAMAP" id="MF_00104">
    <property type="entry name" value="RNase_III"/>
    <property type="match status" value="1"/>
</dbReference>
<dbReference type="RefSeq" id="WP_263123026.1">
    <property type="nucleotide sequence ID" value="NZ_CP106753.1"/>
</dbReference>
<evidence type="ECO:0000256" key="1">
    <source>
        <dbReference type="ARBA" id="ARBA00000109"/>
    </source>
</evidence>
<dbReference type="Gene3D" id="3.30.160.20">
    <property type="match status" value="1"/>
</dbReference>
<dbReference type="InterPro" id="IPR014720">
    <property type="entry name" value="dsRBD_dom"/>
</dbReference>
<reference evidence="11" key="1">
    <citation type="submission" date="2022-10" db="EMBL/GenBank/DDBJ databases">
        <title>Chitiniphilus purpureus sp. nov., a novel chitin-degrading bacterium isolated from crawfish pond sediment.</title>
        <authorList>
            <person name="Li K."/>
        </authorList>
    </citation>
    <scope>NUCLEOTIDE SEQUENCE</scope>
    <source>
        <strain evidence="11">CD1</strain>
    </source>
</reference>
<dbReference type="Gene3D" id="1.10.1520.10">
    <property type="entry name" value="Ribonuclease III domain"/>
    <property type="match status" value="1"/>
</dbReference>
<dbReference type="PROSITE" id="PS50142">
    <property type="entry name" value="RNASE_3_2"/>
    <property type="match status" value="1"/>
</dbReference>
<dbReference type="InterPro" id="IPR000999">
    <property type="entry name" value="RNase_III_dom"/>
</dbReference>
<dbReference type="SUPFAM" id="SSF54768">
    <property type="entry name" value="dsRNA-binding domain-like"/>
    <property type="match status" value="1"/>
</dbReference>
<feature type="binding site" evidence="8">
    <location>
        <position position="118"/>
    </location>
    <ligand>
        <name>Mg(2+)</name>
        <dbReference type="ChEBI" id="CHEBI:18420"/>
    </ligand>
</feature>
<organism evidence="11 12">
    <name type="scientific">Chitiniphilus purpureus</name>
    <dbReference type="NCBI Taxonomy" id="2981137"/>
    <lineage>
        <taxon>Bacteria</taxon>
        <taxon>Pseudomonadati</taxon>
        <taxon>Pseudomonadota</taxon>
        <taxon>Betaproteobacteria</taxon>
        <taxon>Neisseriales</taxon>
        <taxon>Chitinibacteraceae</taxon>
        <taxon>Chitiniphilus</taxon>
    </lineage>
</organism>
<comment type="cofactor">
    <cofactor evidence="8">
        <name>Mg(2+)</name>
        <dbReference type="ChEBI" id="CHEBI:18420"/>
    </cofactor>
</comment>
<dbReference type="PANTHER" id="PTHR11207">
    <property type="entry name" value="RIBONUCLEASE III"/>
    <property type="match status" value="1"/>
</dbReference>
<keyword evidence="6 8" id="KW-0378">Hydrolase</keyword>
<feature type="active site" evidence="8">
    <location>
        <position position="46"/>
    </location>
</feature>
<keyword evidence="8" id="KW-0699">rRNA-binding</keyword>
<evidence type="ECO:0000259" key="10">
    <source>
        <dbReference type="PROSITE" id="PS50142"/>
    </source>
</evidence>
<feature type="binding site" evidence="8">
    <location>
        <position position="115"/>
    </location>
    <ligand>
        <name>Mg(2+)</name>
        <dbReference type="ChEBI" id="CHEBI:18420"/>
    </ligand>
</feature>
<comment type="subcellular location">
    <subcellularLocation>
        <location evidence="8">Cytoplasm</location>
    </subcellularLocation>
</comment>
<keyword evidence="12" id="KW-1185">Reference proteome</keyword>
<dbReference type="InterPro" id="IPR036389">
    <property type="entry name" value="RNase_III_sf"/>
</dbReference>
<evidence type="ECO:0000313" key="11">
    <source>
        <dbReference type="EMBL" id="UXY13772.1"/>
    </source>
</evidence>
<sequence length="235" mass="25716">MSVVLPAERLAQALGHTFADPRWLRQALTHRSFSGTHNERLEFVGDGILNAVVARALFVAFPQLSEGELSRLRASLVCQDSLAVIAAGLRLGDYLYLGEGELKSGGHRRPSILADALEALFGAVWFDSGFEAASRVIDALFAPRITAIDPSRALKDAKTALQEWLQARRVSLPQYLLIRQEGESPHQIFGICCRIEQLQIETQAEGPSRRAAEQAAAAAALAELKERYPGKAKRC</sequence>
<dbReference type="Pfam" id="PF14622">
    <property type="entry name" value="Ribonucleas_3_3"/>
    <property type="match status" value="1"/>
</dbReference>
<keyword evidence="8" id="KW-0479">Metal-binding</keyword>
<dbReference type="Pfam" id="PF00035">
    <property type="entry name" value="dsrm"/>
    <property type="match status" value="1"/>
</dbReference>
<dbReference type="PROSITE" id="PS00517">
    <property type="entry name" value="RNASE_3_1"/>
    <property type="match status" value="1"/>
</dbReference>
<evidence type="ECO:0000256" key="7">
    <source>
        <dbReference type="ARBA" id="ARBA00022884"/>
    </source>
</evidence>
<dbReference type="CDD" id="cd10845">
    <property type="entry name" value="DSRM_RNAse_III_family"/>
    <property type="match status" value="1"/>
</dbReference>
<evidence type="ECO:0000256" key="2">
    <source>
        <dbReference type="ARBA" id="ARBA00010183"/>
    </source>
</evidence>
<keyword evidence="8" id="KW-0963">Cytoplasm</keyword>
<feature type="domain" description="DRBM" evidence="9">
    <location>
        <begin position="156"/>
        <end position="226"/>
    </location>
</feature>
<dbReference type="NCBIfam" id="TIGR02191">
    <property type="entry name" value="RNaseIII"/>
    <property type="match status" value="1"/>
</dbReference>
<comment type="similarity">
    <text evidence="2">Belongs to the ribonuclease III family.</text>
</comment>
<comment type="catalytic activity">
    <reaction evidence="1 8">
        <text>Endonucleolytic cleavage to 5'-phosphomonoester.</text>
        <dbReference type="EC" id="3.1.26.3"/>
    </reaction>
</comment>
<dbReference type="SMART" id="SM00535">
    <property type="entry name" value="RIBOc"/>
    <property type="match status" value="1"/>
</dbReference>
<feature type="active site" evidence="8">
    <location>
        <position position="118"/>
    </location>
</feature>
<comment type="function">
    <text evidence="8">Digests double-stranded RNA. Involved in the processing of primary rRNA transcript to yield the immediate precursors to the large and small rRNAs (23S and 16S). Processes some mRNAs, and tRNAs when they are encoded in the rRNA operon. Processes pre-crRNA and tracrRNA of type II CRISPR loci if present in the organism.</text>
</comment>
<keyword evidence="8" id="KW-0819">tRNA processing</keyword>
<keyword evidence="3 8" id="KW-0507">mRNA processing</keyword>
<comment type="subunit">
    <text evidence="8">Homodimer.</text>
</comment>
<proteinExistence type="inferred from homology"/>
<accession>A0ABY6DIB5</accession>
<name>A0ABY6DIB5_9NEIS</name>
<evidence type="ECO:0000256" key="8">
    <source>
        <dbReference type="HAMAP-Rule" id="MF_00104"/>
    </source>
</evidence>
<evidence type="ECO:0000256" key="4">
    <source>
        <dbReference type="ARBA" id="ARBA00022722"/>
    </source>
</evidence>
<dbReference type="CDD" id="cd00593">
    <property type="entry name" value="RIBOc"/>
    <property type="match status" value="1"/>
</dbReference>
<keyword evidence="5 8" id="KW-0255">Endonuclease</keyword>
<evidence type="ECO:0000256" key="5">
    <source>
        <dbReference type="ARBA" id="ARBA00022759"/>
    </source>
</evidence>